<dbReference type="Proteomes" id="UP000274841">
    <property type="component" value="Chromosome"/>
</dbReference>
<evidence type="ECO:0000313" key="1">
    <source>
        <dbReference type="EMBL" id="AZS38989.1"/>
    </source>
</evidence>
<dbReference type="AlphaFoldDB" id="A0A3S9WFX8"/>
<dbReference type="KEGG" id="moy:CVS54_00286"/>
<dbReference type="RefSeq" id="WP_233437366.1">
    <property type="nucleotide sequence ID" value="NZ_CP031422.1"/>
</dbReference>
<proteinExistence type="predicted"/>
<sequence>MAVSIAFLSGWRCLGVLAASVLFVRRVVHIVTVTRVLSGVGDLVTYVVERTVLRVEQ</sequence>
<evidence type="ECO:0000313" key="2">
    <source>
        <dbReference type="Proteomes" id="UP000274841"/>
    </source>
</evidence>
<accession>A0A3S9WFX8</accession>
<organism evidence="1 2">
    <name type="scientific">Microbacterium oxydans</name>
    <dbReference type="NCBI Taxonomy" id="82380"/>
    <lineage>
        <taxon>Bacteria</taxon>
        <taxon>Bacillati</taxon>
        <taxon>Actinomycetota</taxon>
        <taxon>Actinomycetes</taxon>
        <taxon>Micrococcales</taxon>
        <taxon>Microbacteriaceae</taxon>
        <taxon>Microbacterium</taxon>
    </lineage>
</organism>
<dbReference type="EMBL" id="CP031422">
    <property type="protein sequence ID" value="AZS38989.1"/>
    <property type="molecule type" value="Genomic_DNA"/>
</dbReference>
<gene>
    <name evidence="1" type="ORF">CVS54_00286</name>
</gene>
<protein>
    <submittedName>
        <fullName evidence="1">Uncharacterized protein</fullName>
    </submittedName>
</protein>
<name>A0A3S9WFX8_9MICO</name>
<reference evidence="1 2" key="1">
    <citation type="submission" date="2018-08" db="EMBL/GenBank/DDBJ databases">
        <title>Microbacterium oxydans strain HG3.</title>
        <authorList>
            <person name="ORTET P."/>
        </authorList>
    </citation>
    <scope>NUCLEOTIDE SEQUENCE [LARGE SCALE GENOMIC DNA]</scope>
    <source>
        <strain evidence="1 2">HG3</strain>
    </source>
</reference>